<accession>A0A0M7A362</accession>
<dbReference type="Gene3D" id="3.60.15.10">
    <property type="entry name" value="Ribonuclease Z/Hydroxyacylglutathione hydrolase-like"/>
    <property type="match status" value="1"/>
</dbReference>
<dbReference type="OrthoDB" id="9768813at2"/>
<dbReference type="InterPro" id="IPR036866">
    <property type="entry name" value="RibonucZ/Hydroxyglut_hydro"/>
</dbReference>
<name>A0A0M7A362_9HYPH</name>
<dbReference type="AlphaFoldDB" id="A0A0M7A362"/>
<dbReference type="RefSeq" id="WP_055121133.1">
    <property type="nucleotide sequence ID" value="NZ_CXWA01000013.1"/>
</dbReference>
<evidence type="ECO:0000313" key="1">
    <source>
        <dbReference type="EMBL" id="CTQ68740.1"/>
    </source>
</evidence>
<sequence length="377" mass="42059">MTAYITFFPIGNADATLIRLADDRLVMMDFAHQGNPENPNDKRCNLPKEVRDAMDDAGQESFSAVAFTHLDDDHICKATEFFWLEHASKYQGGDRVKIDELWVPAAAIVEDGLEDEARIIRQEARYRLKQGKGIKVFSRPGMLKDFFDKNGIKLADRMHCIVDAGKLVPTFSINGPEKAEFFVHSPFASRTKEGELVDRNRDSIVVQLTMAEGVNKTRTILGSDVDHEALTRIVNTTRWHGNNERLEWAILHLFHHCSYKSLSNEKGSDKTVPVPEVKWLMEEQSAHRAIVISPSKPIPAQGSKEDEDVQPPHRQAANYYKGVTRDIQGQFKVTMETPSEARPKPIRVKITAAGAAIMLAAAATATAAATNRPTRAG</sequence>
<keyword evidence="2" id="KW-1185">Reference proteome</keyword>
<dbReference type="EMBL" id="CXWC01000004">
    <property type="protein sequence ID" value="CTQ68740.1"/>
    <property type="molecule type" value="Genomic_DNA"/>
</dbReference>
<dbReference type="STRING" id="311410.LA5095_05622"/>
<evidence type="ECO:0000313" key="2">
    <source>
        <dbReference type="Proteomes" id="UP000049983"/>
    </source>
</evidence>
<dbReference type="GeneID" id="97669293"/>
<gene>
    <name evidence="1" type="ORF">LA5096_01891</name>
</gene>
<dbReference type="Proteomes" id="UP000049983">
    <property type="component" value="Unassembled WGS sequence"/>
</dbReference>
<protein>
    <recommendedName>
        <fullName evidence="3">MBL fold metallo-hydrolase</fullName>
    </recommendedName>
</protein>
<organism evidence="1 2">
    <name type="scientific">Roseibium album</name>
    <dbReference type="NCBI Taxonomy" id="311410"/>
    <lineage>
        <taxon>Bacteria</taxon>
        <taxon>Pseudomonadati</taxon>
        <taxon>Pseudomonadota</taxon>
        <taxon>Alphaproteobacteria</taxon>
        <taxon>Hyphomicrobiales</taxon>
        <taxon>Stappiaceae</taxon>
        <taxon>Roseibium</taxon>
    </lineage>
</organism>
<reference evidence="2" key="1">
    <citation type="submission" date="2015-07" db="EMBL/GenBank/DDBJ databases">
        <authorList>
            <person name="Rodrigo-Torres Lidia"/>
            <person name="Arahal R.David."/>
        </authorList>
    </citation>
    <scope>NUCLEOTIDE SEQUENCE [LARGE SCALE GENOMIC DNA]</scope>
    <source>
        <strain evidence="2">CECT 5096</strain>
    </source>
</reference>
<proteinExistence type="predicted"/>
<evidence type="ECO:0008006" key="3">
    <source>
        <dbReference type="Google" id="ProtNLM"/>
    </source>
</evidence>